<evidence type="ECO:0000313" key="2">
    <source>
        <dbReference type="Proteomes" id="UP000199032"/>
    </source>
</evidence>
<sequence length="63" mass="7083">MGTTIMNIPDPTCEEGQGKLACQRTGKPASEAFARKIAHIKKYYDANYGGMPRVQGWTFMRCR</sequence>
<dbReference type="AlphaFoldDB" id="A0A0S4LSP3"/>
<organism evidence="1 2">
    <name type="scientific">Candidatus Nitrospira nitrosa</name>
    <dbReference type="NCBI Taxonomy" id="1742972"/>
    <lineage>
        <taxon>Bacteria</taxon>
        <taxon>Pseudomonadati</taxon>
        <taxon>Nitrospirota</taxon>
        <taxon>Nitrospiria</taxon>
        <taxon>Nitrospirales</taxon>
        <taxon>Nitrospiraceae</taxon>
        <taxon>Nitrospira</taxon>
    </lineage>
</organism>
<reference evidence="1 2" key="1">
    <citation type="submission" date="2015-10" db="EMBL/GenBank/DDBJ databases">
        <authorList>
            <person name="Gilbert D.G."/>
        </authorList>
    </citation>
    <scope>NUCLEOTIDE SEQUENCE [LARGE SCALE GENOMIC DNA]</scope>
    <source>
        <strain evidence="1">COMA1</strain>
    </source>
</reference>
<accession>A0A0S4LSP3</accession>
<keyword evidence="2" id="KW-1185">Reference proteome</keyword>
<name>A0A0S4LSP3_9BACT</name>
<proteinExistence type="predicted"/>
<dbReference type="Proteomes" id="UP000199032">
    <property type="component" value="Unassembled WGS sequence"/>
</dbReference>
<protein>
    <submittedName>
        <fullName evidence="1">Uncharacterized protein</fullName>
    </submittedName>
</protein>
<evidence type="ECO:0000313" key="1">
    <source>
        <dbReference type="EMBL" id="CUS39690.1"/>
    </source>
</evidence>
<dbReference type="STRING" id="1742972.COMA1_90011"/>
<dbReference type="EMBL" id="CZQA01000015">
    <property type="protein sequence ID" value="CUS39690.1"/>
    <property type="molecule type" value="Genomic_DNA"/>
</dbReference>
<gene>
    <name evidence="1" type="ORF">COMA1_90011</name>
</gene>